<comment type="caution">
    <text evidence="2">The sequence shown here is derived from an EMBL/GenBank/DDBJ whole genome shotgun (WGS) entry which is preliminary data.</text>
</comment>
<dbReference type="CDD" id="cd02440">
    <property type="entry name" value="AdoMet_MTases"/>
    <property type="match status" value="1"/>
</dbReference>
<keyword evidence="3" id="KW-1185">Reference proteome</keyword>
<dbReference type="InterPro" id="IPR029063">
    <property type="entry name" value="SAM-dependent_MTases_sf"/>
</dbReference>
<reference evidence="2" key="1">
    <citation type="submission" date="2021-01" db="EMBL/GenBank/DDBJ databases">
        <title>Whole genome shotgun sequence of Actinoplanes nipponensis NBRC 14063.</title>
        <authorList>
            <person name="Komaki H."/>
            <person name="Tamura T."/>
        </authorList>
    </citation>
    <scope>NUCLEOTIDE SEQUENCE</scope>
    <source>
        <strain evidence="2">NBRC 14063</strain>
    </source>
</reference>
<feature type="domain" description="Methyltransferase" evidence="1">
    <location>
        <begin position="53"/>
        <end position="149"/>
    </location>
</feature>
<organism evidence="2 3">
    <name type="scientific">Actinoplanes nipponensis</name>
    <dbReference type="NCBI Taxonomy" id="135950"/>
    <lineage>
        <taxon>Bacteria</taxon>
        <taxon>Bacillati</taxon>
        <taxon>Actinomycetota</taxon>
        <taxon>Actinomycetes</taxon>
        <taxon>Micromonosporales</taxon>
        <taxon>Micromonosporaceae</taxon>
        <taxon>Actinoplanes</taxon>
    </lineage>
</organism>
<dbReference type="AlphaFoldDB" id="A0A919JEH6"/>
<keyword evidence="2" id="KW-0489">Methyltransferase</keyword>
<evidence type="ECO:0000259" key="1">
    <source>
        <dbReference type="Pfam" id="PF13649"/>
    </source>
</evidence>
<dbReference type="PANTHER" id="PTHR43591">
    <property type="entry name" value="METHYLTRANSFERASE"/>
    <property type="match status" value="1"/>
</dbReference>
<accession>A0A919JEH6</accession>
<dbReference type="EMBL" id="BOMQ01000028">
    <property type="protein sequence ID" value="GIE48986.1"/>
    <property type="molecule type" value="Genomic_DNA"/>
</dbReference>
<dbReference type="InterPro" id="IPR041698">
    <property type="entry name" value="Methyltransf_25"/>
</dbReference>
<protein>
    <submittedName>
        <fullName evidence="2">Methyltransferase</fullName>
    </submittedName>
</protein>
<dbReference type="GO" id="GO:0032259">
    <property type="term" value="P:methylation"/>
    <property type="evidence" value="ECO:0007669"/>
    <property type="project" value="UniProtKB-KW"/>
</dbReference>
<evidence type="ECO:0000313" key="2">
    <source>
        <dbReference type="EMBL" id="GIE48986.1"/>
    </source>
</evidence>
<dbReference type="Pfam" id="PF13649">
    <property type="entry name" value="Methyltransf_25"/>
    <property type="match status" value="1"/>
</dbReference>
<gene>
    <name evidence="2" type="ORF">Ani05nite_25200</name>
</gene>
<dbReference type="GO" id="GO:0008168">
    <property type="term" value="F:methyltransferase activity"/>
    <property type="evidence" value="ECO:0007669"/>
    <property type="project" value="UniProtKB-KW"/>
</dbReference>
<name>A0A919JEH6_9ACTN</name>
<dbReference type="PANTHER" id="PTHR43591:SF24">
    <property type="entry name" value="2-METHOXY-6-POLYPRENYL-1,4-BENZOQUINOL METHYLASE, MITOCHONDRIAL"/>
    <property type="match status" value="1"/>
</dbReference>
<dbReference type="Gene3D" id="3.40.50.150">
    <property type="entry name" value="Vaccinia Virus protein VP39"/>
    <property type="match status" value="1"/>
</dbReference>
<sequence>MTDMTHYLAGVADAWQESWDRQQEAYLPDREHRIAALLDAVAAVTPDGRPRLLDLAGGTGAIALRALARFPSAQVTVVDQDPVLLALAGAALDGRARIVGADLSRPSWTDALPHRDYDAVLTATALHWLEPERLGGLYGEIRGVLRAGGLFVNADHMPDQGLPELTKKLLTTADVRREARYATGAALSWGDWWTRVAADPLLAPLYAEREKIYPTGHGSAEWTPPADWHLAALRAAGFTEAGLLWRDGADAAVAALA</sequence>
<proteinExistence type="predicted"/>
<dbReference type="Proteomes" id="UP000647172">
    <property type="component" value="Unassembled WGS sequence"/>
</dbReference>
<keyword evidence="2" id="KW-0808">Transferase</keyword>
<dbReference type="SUPFAM" id="SSF53335">
    <property type="entry name" value="S-adenosyl-L-methionine-dependent methyltransferases"/>
    <property type="match status" value="1"/>
</dbReference>
<evidence type="ECO:0000313" key="3">
    <source>
        <dbReference type="Proteomes" id="UP000647172"/>
    </source>
</evidence>